<dbReference type="WBParaSite" id="ACRNAN_scaffold9322.g23863.t1">
    <property type="protein sequence ID" value="ACRNAN_scaffold9322.g23863.t1"/>
    <property type="gene ID" value="ACRNAN_scaffold9322.g23863"/>
</dbReference>
<evidence type="ECO:0000313" key="3">
    <source>
        <dbReference type="WBParaSite" id="ACRNAN_scaffold9322.g23863.t1"/>
    </source>
</evidence>
<keyword evidence="2" id="KW-1185">Reference proteome</keyword>
<protein>
    <submittedName>
        <fullName evidence="3">Uncharacterized protein</fullName>
    </submittedName>
</protein>
<reference evidence="3" key="1">
    <citation type="submission" date="2022-11" db="UniProtKB">
        <authorList>
            <consortium name="WormBaseParasite"/>
        </authorList>
    </citation>
    <scope>IDENTIFICATION</scope>
</reference>
<feature type="region of interest" description="Disordered" evidence="1">
    <location>
        <begin position="1"/>
        <end position="52"/>
    </location>
</feature>
<dbReference type="AlphaFoldDB" id="A0A914ENR2"/>
<evidence type="ECO:0000256" key="1">
    <source>
        <dbReference type="SAM" id="MobiDB-lite"/>
    </source>
</evidence>
<accession>A0A914ENR2</accession>
<organism evidence="2 3">
    <name type="scientific">Acrobeloides nanus</name>
    <dbReference type="NCBI Taxonomy" id="290746"/>
    <lineage>
        <taxon>Eukaryota</taxon>
        <taxon>Metazoa</taxon>
        <taxon>Ecdysozoa</taxon>
        <taxon>Nematoda</taxon>
        <taxon>Chromadorea</taxon>
        <taxon>Rhabditida</taxon>
        <taxon>Tylenchina</taxon>
        <taxon>Cephalobomorpha</taxon>
        <taxon>Cephaloboidea</taxon>
        <taxon>Cephalobidae</taxon>
        <taxon>Acrobeloides</taxon>
    </lineage>
</organism>
<proteinExistence type="predicted"/>
<name>A0A914ENR2_9BILA</name>
<dbReference type="Proteomes" id="UP000887540">
    <property type="component" value="Unplaced"/>
</dbReference>
<evidence type="ECO:0000313" key="2">
    <source>
        <dbReference type="Proteomes" id="UP000887540"/>
    </source>
</evidence>
<feature type="compositionally biased region" description="Polar residues" evidence="1">
    <location>
        <begin position="1"/>
        <end position="12"/>
    </location>
</feature>
<sequence length="99" mass="11100">MNRSFQQTTTANPMPPTVPNTIPQPASVSSNNSENRNNDPPAPELEQAAPQVRRREVYRYNANVPLYATSWSHKVYPEKKFRIAAGTCLDLENLTGNKT</sequence>